<gene>
    <name evidence="1" type="ORF">L1987_78188</name>
</gene>
<dbReference type="Proteomes" id="UP001056120">
    <property type="component" value="Linkage Group LG26"/>
</dbReference>
<name>A0ACB8ZC76_9ASTR</name>
<dbReference type="EMBL" id="CM042043">
    <property type="protein sequence ID" value="KAI3695198.1"/>
    <property type="molecule type" value="Genomic_DNA"/>
</dbReference>
<proteinExistence type="predicted"/>
<sequence>MFMAFSCYANIDYVLTVIQDGEPVEVFSDTVVPLQMHHTDLSLSEDQIKNLTLFEIEKILLCNNSSLRNFTTMPYLESISSSNNRFINEELAYDISTLKDEFDNIFLTLTNEQRCVFDDIMEVVQHNKGGVFFVYGYGGPGKTFLWKTLSAAIRCKGEIVLNVASSRIASLLLSGGRTAHSRFLIPLNLTEDSICHIKPDSDVARLLKRTTLIIWDEAPMIHKHAFEALDRTLKDIFCCDNCNNSELLFGGKVIVFGGDFRQILPVIPNGSRQDIVNASLSSSYIWVKCKEKKRNT</sequence>
<comment type="caution">
    <text evidence="1">The sequence shown here is derived from an EMBL/GenBank/DDBJ whole genome shotgun (WGS) entry which is preliminary data.</text>
</comment>
<accession>A0ACB8ZC76</accession>
<protein>
    <submittedName>
        <fullName evidence="1">Uncharacterized protein</fullName>
    </submittedName>
</protein>
<organism evidence="1 2">
    <name type="scientific">Smallanthus sonchifolius</name>
    <dbReference type="NCBI Taxonomy" id="185202"/>
    <lineage>
        <taxon>Eukaryota</taxon>
        <taxon>Viridiplantae</taxon>
        <taxon>Streptophyta</taxon>
        <taxon>Embryophyta</taxon>
        <taxon>Tracheophyta</taxon>
        <taxon>Spermatophyta</taxon>
        <taxon>Magnoliopsida</taxon>
        <taxon>eudicotyledons</taxon>
        <taxon>Gunneridae</taxon>
        <taxon>Pentapetalae</taxon>
        <taxon>asterids</taxon>
        <taxon>campanulids</taxon>
        <taxon>Asterales</taxon>
        <taxon>Asteraceae</taxon>
        <taxon>Asteroideae</taxon>
        <taxon>Heliantheae alliance</taxon>
        <taxon>Millerieae</taxon>
        <taxon>Smallanthus</taxon>
    </lineage>
</organism>
<reference evidence="1 2" key="2">
    <citation type="journal article" date="2022" name="Mol. Ecol. Resour.">
        <title>The genomes of chicory, endive, great burdock and yacon provide insights into Asteraceae paleo-polyploidization history and plant inulin production.</title>
        <authorList>
            <person name="Fan W."/>
            <person name="Wang S."/>
            <person name="Wang H."/>
            <person name="Wang A."/>
            <person name="Jiang F."/>
            <person name="Liu H."/>
            <person name="Zhao H."/>
            <person name="Xu D."/>
            <person name="Zhang Y."/>
        </authorList>
    </citation>
    <scope>NUCLEOTIDE SEQUENCE [LARGE SCALE GENOMIC DNA]</scope>
    <source>
        <strain evidence="2">cv. Yunnan</strain>
        <tissue evidence="1">Leaves</tissue>
    </source>
</reference>
<keyword evidence="2" id="KW-1185">Reference proteome</keyword>
<evidence type="ECO:0000313" key="2">
    <source>
        <dbReference type="Proteomes" id="UP001056120"/>
    </source>
</evidence>
<reference evidence="2" key="1">
    <citation type="journal article" date="2022" name="Mol. Ecol. Resour.">
        <title>The genomes of chicory, endive, great burdock and yacon provide insights into Asteraceae palaeo-polyploidization history and plant inulin production.</title>
        <authorList>
            <person name="Fan W."/>
            <person name="Wang S."/>
            <person name="Wang H."/>
            <person name="Wang A."/>
            <person name="Jiang F."/>
            <person name="Liu H."/>
            <person name="Zhao H."/>
            <person name="Xu D."/>
            <person name="Zhang Y."/>
        </authorList>
    </citation>
    <scope>NUCLEOTIDE SEQUENCE [LARGE SCALE GENOMIC DNA]</scope>
    <source>
        <strain evidence="2">cv. Yunnan</strain>
    </source>
</reference>
<evidence type="ECO:0000313" key="1">
    <source>
        <dbReference type="EMBL" id="KAI3695198.1"/>
    </source>
</evidence>